<dbReference type="Proteomes" id="UP000027073">
    <property type="component" value="Unassembled WGS sequence"/>
</dbReference>
<feature type="region of interest" description="Disordered" evidence="1">
    <location>
        <begin position="51"/>
        <end position="71"/>
    </location>
</feature>
<gene>
    <name evidence="2" type="ORF">PLEOSDRAFT_1073051</name>
</gene>
<dbReference type="VEuPathDB" id="FungiDB:PLEOSDRAFT_1073051"/>
<dbReference type="InParanoid" id="A0A067N1Y4"/>
<dbReference type="AlphaFoldDB" id="A0A067N1Y4"/>
<protein>
    <submittedName>
        <fullName evidence="2">Uncharacterized protein</fullName>
    </submittedName>
</protein>
<name>A0A067N1Y4_PLEO1</name>
<organism evidence="2 3">
    <name type="scientific">Pleurotus ostreatus (strain PC15)</name>
    <name type="common">Oyster mushroom</name>
    <dbReference type="NCBI Taxonomy" id="1137138"/>
    <lineage>
        <taxon>Eukaryota</taxon>
        <taxon>Fungi</taxon>
        <taxon>Dikarya</taxon>
        <taxon>Basidiomycota</taxon>
        <taxon>Agaricomycotina</taxon>
        <taxon>Agaricomycetes</taxon>
        <taxon>Agaricomycetidae</taxon>
        <taxon>Agaricales</taxon>
        <taxon>Pleurotineae</taxon>
        <taxon>Pleurotaceae</taxon>
        <taxon>Pleurotus</taxon>
    </lineage>
</organism>
<reference evidence="3" key="1">
    <citation type="journal article" date="2014" name="Proc. Natl. Acad. Sci. U.S.A.">
        <title>Extensive sampling of basidiomycete genomes demonstrates inadequacy of the white-rot/brown-rot paradigm for wood decay fungi.</title>
        <authorList>
            <person name="Riley R."/>
            <person name="Salamov A.A."/>
            <person name="Brown D.W."/>
            <person name="Nagy L.G."/>
            <person name="Floudas D."/>
            <person name="Held B.W."/>
            <person name="Levasseur A."/>
            <person name="Lombard V."/>
            <person name="Morin E."/>
            <person name="Otillar R."/>
            <person name="Lindquist E.A."/>
            <person name="Sun H."/>
            <person name="LaButti K.M."/>
            <person name="Schmutz J."/>
            <person name="Jabbour D."/>
            <person name="Luo H."/>
            <person name="Baker S.E."/>
            <person name="Pisabarro A.G."/>
            <person name="Walton J.D."/>
            <person name="Blanchette R.A."/>
            <person name="Henrissat B."/>
            <person name="Martin F."/>
            <person name="Cullen D."/>
            <person name="Hibbett D.S."/>
            <person name="Grigoriev I.V."/>
        </authorList>
    </citation>
    <scope>NUCLEOTIDE SEQUENCE [LARGE SCALE GENOMIC DNA]</scope>
    <source>
        <strain evidence="3">PC15</strain>
    </source>
</reference>
<dbReference type="HOGENOM" id="CLU_2741107_0_0_1"/>
<dbReference type="EMBL" id="KL198015">
    <property type="protein sequence ID" value="KDQ22033.1"/>
    <property type="molecule type" value="Genomic_DNA"/>
</dbReference>
<proteinExistence type="predicted"/>
<evidence type="ECO:0000256" key="1">
    <source>
        <dbReference type="SAM" id="MobiDB-lite"/>
    </source>
</evidence>
<evidence type="ECO:0000313" key="3">
    <source>
        <dbReference type="Proteomes" id="UP000027073"/>
    </source>
</evidence>
<sequence length="71" mass="7799">MRTWMWASVGVFAWCLVLGAWCLMRGAWLVSWRGYLGRPRREFVGRLGGSRCRGDSGGGDALPPGVRGNGE</sequence>
<evidence type="ECO:0000313" key="2">
    <source>
        <dbReference type="EMBL" id="KDQ22033.1"/>
    </source>
</evidence>
<accession>A0A067N1Y4</accession>